<gene>
    <name evidence="2" type="ORF">AAY55_13065</name>
</gene>
<comment type="caution">
    <text evidence="2">The sequence shown here is derived from an EMBL/GenBank/DDBJ whole genome shotgun (WGS) entry which is preliminary data.</text>
</comment>
<feature type="transmembrane region" description="Helical" evidence="1">
    <location>
        <begin position="65"/>
        <end position="86"/>
    </location>
</feature>
<feature type="transmembrane region" description="Helical" evidence="1">
    <location>
        <begin position="32"/>
        <end position="58"/>
    </location>
</feature>
<dbReference type="Proteomes" id="UP000053724">
    <property type="component" value="Unassembled WGS sequence"/>
</dbReference>
<keyword evidence="1" id="KW-1133">Transmembrane helix</keyword>
<sequence length="237" mass="27793">MGLLLLVFSWIYYIYHDYKLNNTYQILVLSNFLGVLFVAQSSLAICFVLLAIFMFIIYKVSVKTFFYTLIISSLGLFGTDFLIYHYPEARMSKLFNILSNIGFLELLLRDASFNYRVSSLIFPYQGFVKNIFMPGGFTSFELMAQDLMFNSHGLFWYGEHAKIMSFIGAFIYELGFVGFIFLMCYFFCIHNKFQRYRSALESLFLFLLLNMAVPIASPIIAFLLSFILYRRNDWLCF</sequence>
<feature type="transmembrane region" description="Helical" evidence="1">
    <location>
        <begin position="163"/>
        <end position="188"/>
    </location>
</feature>
<accession>A0A0Q0M059</accession>
<evidence type="ECO:0000313" key="3">
    <source>
        <dbReference type="Proteomes" id="UP000053724"/>
    </source>
</evidence>
<reference evidence="2 3" key="1">
    <citation type="journal article" date="2015" name="Genome Biol. Evol.">
        <title>The Dynamics of Genetic Interactions between Vibrio metoecus and Vibrio cholerae, Two Close Relatives Co-Occurring in the Environment.</title>
        <authorList>
            <person name="Orata F.D."/>
            <person name="Kirchberger P.C."/>
            <person name="Meheust R."/>
            <person name="Barlow E.J."/>
            <person name="Tarr C.L."/>
            <person name="Boucher Y."/>
        </authorList>
    </citation>
    <scope>NUCLEOTIDE SEQUENCE [LARGE SCALE GENOMIC DNA]</scope>
    <source>
        <strain evidence="2 3">08-2459</strain>
    </source>
</reference>
<evidence type="ECO:0000313" key="2">
    <source>
        <dbReference type="EMBL" id="KQA23092.1"/>
    </source>
</evidence>
<dbReference type="EMBL" id="LCUF01000017">
    <property type="protein sequence ID" value="KQA23092.1"/>
    <property type="molecule type" value="Genomic_DNA"/>
</dbReference>
<dbReference type="AlphaFoldDB" id="A0A0Q0M059"/>
<organism evidence="2 3">
    <name type="scientific">Vibrio metoecus</name>
    <dbReference type="NCBI Taxonomy" id="1481663"/>
    <lineage>
        <taxon>Bacteria</taxon>
        <taxon>Pseudomonadati</taxon>
        <taxon>Pseudomonadota</taxon>
        <taxon>Gammaproteobacteria</taxon>
        <taxon>Vibrionales</taxon>
        <taxon>Vibrionaceae</taxon>
        <taxon>Vibrio</taxon>
    </lineage>
</organism>
<proteinExistence type="predicted"/>
<keyword evidence="1" id="KW-0472">Membrane</keyword>
<protein>
    <submittedName>
        <fullName evidence="2">Uncharacterized protein</fullName>
    </submittedName>
</protein>
<dbReference type="PATRIC" id="fig|1481663.8.peg.1732"/>
<keyword evidence="1" id="KW-0812">Transmembrane</keyword>
<evidence type="ECO:0000256" key="1">
    <source>
        <dbReference type="SAM" id="Phobius"/>
    </source>
</evidence>
<name>A0A0Q0M059_VIBMT</name>
<feature type="transmembrane region" description="Helical" evidence="1">
    <location>
        <begin position="200"/>
        <end position="229"/>
    </location>
</feature>